<keyword evidence="3" id="KW-1185">Reference proteome</keyword>
<dbReference type="OrthoDB" id="2919534at2759"/>
<organism evidence="2 3">
    <name type="scientific">Gossypium australe</name>
    <dbReference type="NCBI Taxonomy" id="47621"/>
    <lineage>
        <taxon>Eukaryota</taxon>
        <taxon>Viridiplantae</taxon>
        <taxon>Streptophyta</taxon>
        <taxon>Embryophyta</taxon>
        <taxon>Tracheophyta</taxon>
        <taxon>Spermatophyta</taxon>
        <taxon>Magnoliopsida</taxon>
        <taxon>eudicotyledons</taxon>
        <taxon>Gunneridae</taxon>
        <taxon>Pentapetalae</taxon>
        <taxon>rosids</taxon>
        <taxon>malvids</taxon>
        <taxon>Malvales</taxon>
        <taxon>Malvaceae</taxon>
        <taxon>Malvoideae</taxon>
        <taxon>Gossypium</taxon>
    </lineage>
</organism>
<feature type="compositionally biased region" description="Basic and acidic residues" evidence="1">
    <location>
        <begin position="77"/>
        <end position="92"/>
    </location>
</feature>
<protein>
    <submittedName>
        <fullName evidence="2">Uncharacterized protein</fullName>
    </submittedName>
</protein>
<proteinExistence type="predicted"/>
<comment type="caution">
    <text evidence="2">The sequence shown here is derived from an EMBL/GenBank/DDBJ whole genome shotgun (WGS) entry which is preliminary data.</text>
</comment>
<evidence type="ECO:0000256" key="1">
    <source>
        <dbReference type="SAM" id="MobiDB-lite"/>
    </source>
</evidence>
<evidence type="ECO:0000313" key="3">
    <source>
        <dbReference type="Proteomes" id="UP000325315"/>
    </source>
</evidence>
<dbReference type="AlphaFoldDB" id="A0A5B6V066"/>
<gene>
    <name evidence="2" type="ORF">EPI10_028974</name>
</gene>
<dbReference type="PANTHER" id="PTHR32108:SF5">
    <property type="entry name" value="DYNACTIN SUBUNIT 1-LIKE"/>
    <property type="match status" value="1"/>
</dbReference>
<dbReference type="Proteomes" id="UP000325315">
    <property type="component" value="Unassembled WGS sequence"/>
</dbReference>
<name>A0A5B6V066_9ROSI</name>
<reference evidence="3" key="1">
    <citation type="journal article" date="2019" name="Plant Biotechnol. J.">
        <title>Genome sequencing of the Australian wild diploid species Gossypium australe highlights disease resistance and delayed gland morphogenesis.</title>
        <authorList>
            <person name="Cai Y."/>
            <person name="Cai X."/>
            <person name="Wang Q."/>
            <person name="Wang P."/>
            <person name="Zhang Y."/>
            <person name="Cai C."/>
            <person name="Xu Y."/>
            <person name="Wang K."/>
            <person name="Zhou Z."/>
            <person name="Wang C."/>
            <person name="Geng S."/>
            <person name="Li B."/>
            <person name="Dong Q."/>
            <person name="Hou Y."/>
            <person name="Wang H."/>
            <person name="Ai P."/>
            <person name="Liu Z."/>
            <person name="Yi F."/>
            <person name="Sun M."/>
            <person name="An G."/>
            <person name="Cheng J."/>
            <person name="Zhang Y."/>
            <person name="Shi Q."/>
            <person name="Xie Y."/>
            <person name="Shi X."/>
            <person name="Chang Y."/>
            <person name="Huang F."/>
            <person name="Chen Y."/>
            <person name="Hong S."/>
            <person name="Mi L."/>
            <person name="Sun Q."/>
            <person name="Zhang L."/>
            <person name="Zhou B."/>
            <person name="Peng R."/>
            <person name="Zhang X."/>
            <person name="Liu F."/>
        </authorList>
    </citation>
    <scope>NUCLEOTIDE SEQUENCE [LARGE SCALE GENOMIC DNA]</scope>
    <source>
        <strain evidence="3">cv. PA1801</strain>
    </source>
</reference>
<feature type="region of interest" description="Disordered" evidence="1">
    <location>
        <begin position="77"/>
        <end position="99"/>
    </location>
</feature>
<dbReference type="PANTHER" id="PTHR32108">
    <property type="entry name" value="DNA-DIRECTED RNA POLYMERASE SUBUNIT ALPHA"/>
    <property type="match status" value="1"/>
</dbReference>
<dbReference type="EMBL" id="SMMG02000009">
    <property type="protein sequence ID" value="KAA3462493.1"/>
    <property type="molecule type" value="Genomic_DNA"/>
</dbReference>
<evidence type="ECO:0000313" key="2">
    <source>
        <dbReference type="EMBL" id="KAA3462493.1"/>
    </source>
</evidence>
<sequence>MEKKSNESFRQYAQRWREVAMQVQPPLLEKETTMLFINTLKAPFIIHMIGSTTKSFADIVMAGEMVENAIRGGKIEAGETTRRSAPRKKDNEVNNTSTYNKGYSKAITTSQPKVIMAGQQGSTKQEFGVSAENPLPNHGDKGINAIGGNVMRKIKEDIAEFHKAEGHEIEECVEFRILVQSLMDNKELKFYEEGLKGGNIYATEGELMKQKVNYPRIIISRPRNMEGGAQIAPKVIIQKPISFPYKDKKMVPWNYDYNVTIPGVERSVGTSEEVQNEGSYIRSRMRYDLGNIRVESVKSKTVTVEQEKGPEAPINETVKEEEAKEFLKFLKHIHREALMKVLNETYVTKDISVSKLDRMVSNISADNFIYFSDDEIPPGSMGSTKALHITTRCKGYTLPSVLIDNGSALNVLPLSMLKRLPIDRAVPSSLHQKLKLVTEGRLVTIKAEEDIIATVTNDVPYLEANEEATECSFRSLEFVNAKFILEGNQKREIEKEQERRRARLNGEEVKWESMTFPHISQTFVSGGIIHPERGLSENPHINAIHEEGTEQRNLLGIHPYEPRSVLDNWTTEELPVVFRDYTE</sequence>
<accession>A0A5B6V066</accession>